<dbReference type="PROSITE" id="PS51450">
    <property type="entry name" value="LRR"/>
    <property type="match status" value="1"/>
</dbReference>
<keyword evidence="1" id="KW-0433">Leucine-rich repeat</keyword>
<keyword evidence="3" id="KW-1185">Reference proteome</keyword>
<gene>
    <name evidence="4" type="primary">LOC108565391</name>
</gene>
<evidence type="ECO:0000313" key="4">
    <source>
        <dbReference type="RefSeq" id="XP_017780307.1"/>
    </source>
</evidence>
<evidence type="ECO:0000313" key="3">
    <source>
        <dbReference type="Proteomes" id="UP000695000"/>
    </source>
</evidence>
<dbReference type="PANTHER" id="PTHR24366">
    <property type="entry name" value="IG(IMMUNOGLOBULIN) AND LRR(LEUCINE RICH REPEAT) DOMAINS"/>
    <property type="match status" value="1"/>
</dbReference>
<dbReference type="SMART" id="SM00365">
    <property type="entry name" value="LRR_SD22"/>
    <property type="match status" value="2"/>
</dbReference>
<evidence type="ECO:0000256" key="1">
    <source>
        <dbReference type="ARBA" id="ARBA00022614"/>
    </source>
</evidence>
<dbReference type="SMART" id="SM00369">
    <property type="entry name" value="LRR_TYP"/>
    <property type="match status" value="7"/>
</dbReference>
<proteinExistence type="predicted"/>
<keyword evidence="2" id="KW-0677">Repeat</keyword>
<sequence>MNELSLVKVVCDQKYLVFRNVNDTVLPVGTFRMCLKTNILDLSNNKLEAIRAGAFLGLTSLTELYLSNNRIEEIEPGTFHTLSKLQTFTMTGNSIKTLPEYEFTSPKIKYFNLNNNNLDYLPSTALVNLKYITLLDLSMNGLAEMDPASLINVQPGATIILNNNKLSNISFRVNTTVIKPKVFSILKLSGNLIATLMRASLGQLYKLNLITLDLSFNQINFIQSGVFRDFGSIANLFISHNELDHLNENVFRDLKKLKLLDLSYNRITTQVFDLVLSDTIKYLNYSNNNIETLVDFKWVYHTAKKDIDLDVSANKLDYLDANRFSSKVRRVSLAHNNWKCSVLYNIIQILESRHIAVYEGDNYMVDNVNGIPCRSNHGKKFSYTNSRHEKARMTALNNASEIDDLISNGSGANNLSNILLVYIIAIIIVLV</sequence>
<dbReference type="RefSeq" id="XP_017780307.1">
    <property type="nucleotide sequence ID" value="XM_017924818.1"/>
</dbReference>
<dbReference type="Gene3D" id="3.80.10.10">
    <property type="entry name" value="Ribonuclease Inhibitor"/>
    <property type="match status" value="2"/>
</dbReference>
<dbReference type="GeneID" id="108565391"/>
<evidence type="ECO:0000256" key="2">
    <source>
        <dbReference type="ARBA" id="ARBA00022737"/>
    </source>
</evidence>
<dbReference type="SUPFAM" id="SSF52058">
    <property type="entry name" value="L domain-like"/>
    <property type="match status" value="1"/>
</dbReference>
<protein>
    <submittedName>
        <fullName evidence="4">SLIT and NTRK-like protein 6</fullName>
    </submittedName>
</protein>
<organism evidence="3 4">
    <name type="scientific">Nicrophorus vespilloides</name>
    <name type="common">Boreal carrion beetle</name>
    <dbReference type="NCBI Taxonomy" id="110193"/>
    <lineage>
        <taxon>Eukaryota</taxon>
        <taxon>Metazoa</taxon>
        <taxon>Ecdysozoa</taxon>
        <taxon>Arthropoda</taxon>
        <taxon>Hexapoda</taxon>
        <taxon>Insecta</taxon>
        <taxon>Pterygota</taxon>
        <taxon>Neoptera</taxon>
        <taxon>Endopterygota</taxon>
        <taxon>Coleoptera</taxon>
        <taxon>Polyphaga</taxon>
        <taxon>Staphyliniformia</taxon>
        <taxon>Silphidae</taxon>
        <taxon>Nicrophorinae</taxon>
        <taxon>Nicrophorus</taxon>
    </lineage>
</organism>
<dbReference type="InterPro" id="IPR003591">
    <property type="entry name" value="Leu-rich_rpt_typical-subtyp"/>
</dbReference>
<name>A0ABM1N0F7_NICVS</name>
<dbReference type="PANTHER" id="PTHR24366:SF96">
    <property type="entry name" value="LEUCINE RICH REPEAT CONTAINING 53"/>
    <property type="match status" value="1"/>
</dbReference>
<dbReference type="Proteomes" id="UP000695000">
    <property type="component" value="Unplaced"/>
</dbReference>
<dbReference type="InterPro" id="IPR032675">
    <property type="entry name" value="LRR_dom_sf"/>
</dbReference>
<dbReference type="InterPro" id="IPR001611">
    <property type="entry name" value="Leu-rich_rpt"/>
</dbReference>
<accession>A0ABM1N0F7</accession>
<dbReference type="Pfam" id="PF13855">
    <property type="entry name" value="LRR_8"/>
    <property type="match status" value="2"/>
</dbReference>
<reference evidence="4" key="1">
    <citation type="submission" date="2025-08" db="UniProtKB">
        <authorList>
            <consortium name="RefSeq"/>
        </authorList>
    </citation>
    <scope>IDENTIFICATION</scope>
    <source>
        <tissue evidence="4">Whole Larva</tissue>
    </source>
</reference>